<name>A0A2P7TXW2_9NEIS</name>
<accession>A0A2P7TXW2</accession>
<dbReference type="InterPro" id="IPR020449">
    <property type="entry name" value="Tscrpt_reg_AraC-type_HTH"/>
</dbReference>
<dbReference type="PRINTS" id="PR00032">
    <property type="entry name" value="HTHARAC"/>
</dbReference>
<evidence type="ECO:0000256" key="1">
    <source>
        <dbReference type="ARBA" id="ARBA00023015"/>
    </source>
</evidence>
<keyword evidence="2" id="KW-0238">DNA-binding</keyword>
<evidence type="ECO:0000256" key="2">
    <source>
        <dbReference type="ARBA" id="ARBA00023125"/>
    </source>
</evidence>
<evidence type="ECO:0000259" key="4">
    <source>
        <dbReference type="PROSITE" id="PS01124"/>
    </source>
</evidence>
<dbReference type="Proteomes" id="UP000241868">
    <property type="component" value="Unassembled WGS sequence"/>
</dbReference>
<evidence type="ECO:0000313" key="5">
    <source>
        <dbReference type="EMBL" id="PSJ79535.1"/>
    </source>
</evidence>
<keyword evidence="1" id="KW-0805">Transcription regulation</keyword>
<comment type="caution">
    <text evidence="5">The sequence shown here is derived from an EMBL/GenBank/DDBJ whole genome shotgun (WGS) entry which is preliminary data.</text>
</comment>
<evidence type="ECO:0000256" key="3">
    <source>
        <dbReference type="ARBA" id="ARBA00023163"/>
    </source>
</evidence>
<dbReference type="PROSITE" id="PS01124">
    <property type="entry name" value="HTH_ARAC_FAMILY_2"/>
    <property type="match status" value="1"/>
</dbReference>
<organism evidence="5 6">
    <name type="scientific">Neisseria iguanae</name>
    <dbReference type="NCBI Taxonomy" id="90242"/>
    <lineage>
        <taxon>Bacteria</taxon>
        <taxon>Pseudomonadati</taxon>
        <taxon>Pseudomonadota</taxon>
        <taxon>Betaproteobacteria</taxon>
        <taxon>Neisseriales</taxon>
        <taxon>Neisseriaceae</taxon>
        <taxon>Neisseria</taxon>
    </lineage>
</organism>
<keyword evidence="3" id="KW-0804">Transcription</keyword>
<dbReference type="PROSITE" id="PS00041">
    <property type="entry name" value="HTH_ARAC_FAMILY_1"/>
    <property type="match status" value="2"/>
</dbReference>
<evidence type="ECO:0000313" key="6">
    <source>
        <dbReference type="Proteomes" id="UP000241868"/>
    </source>
</evidence>
<dbReference type="PANTHER" id="PTHR46796">
    <property type="entry name" value="HTH-TYPE TRANSCRIPTIONAL ACTIVATOR RHAS-RELATED"/>
    <property type="match status" value="1"/>
</dbReference>
<dbReference type="EMBL" id="PXYY01000097">
    <property type="protein sequence ID" value="PSJ79535.1"/>
    <property type="molecule type" value="Genomic_DNA"/>
</dbReference>
<proteinExistence type="predicted"/>
<dbReference type="OrthoDB" id="9789899at2"/>
<dbReference type="AlphaFoldDB" id="A0A2P7TXW2"/>
<keyword evidence="6" id="KW-1185">Reference proteome</keyword>
<dbReference type="GO" id="GO:0043565">
    <property type="term" value="F:sequence-specific DNA binding"/>
    <property type="evidence" value="ECO:0007669"/>
    <property type="project" value="InterPro"/>
</dbReference>
<dbReference type="SMART" id="SM00342">
    <property type="entry name" value="HTH_ARAC"/>
    <property type="match status" value="1"/>
</dbReference>
<reference evidence="5 6" key="1">
    <citation type="submission" date="2018-03" db="EMBL/GenBank/DDBJ databases">
        <title>Neisseria weixii sp. nov., isolated from the intestinal contents of Tibetan Plateau pika (Ochotona curzoniae) in Yushu, Qinghai Province, China.</title>
        <authorList>
            <person name="Gui Z."/>
        </authorList>
    </citation>
    <scope>NUCLEOTIDE SEQUENCE [LARGE SCALE GENOMIC DNA]</scope>
    <source>
        <strain evidence="5 6">ATCC 51483</strain>
    </source>
</reference>
<dbReference type="Pfam" id="PF12852">
    <property type="entry name" value="Cupin_6"/>
    <property type="match status" value="1"/>
</dbReference>
<gene>
    <name evidence="5" type="ORF">C7N83_11605</name>
</gene>
<dbReference type="SUPFAM" id="SSF46689">
    <property type="entry name" value="Homeodomain-like"/>
    <property type="match status" value="2"/>
</dbReference>
<dbReference type="InterPro" id="IPR009057">
    <property type="entry name" value="Homeodomain-like_sf"/>
</dbReference>
<dbReference type="InterPro" id="IPR018060">
    <property type="entry name" value="HTH_AraC"/>
</dbReference>
<protein>
    <submittedName>
        <fullName evidence="5">AraC family transcriptional regulator</fullName>
    </submittedName>
</protein>
<sequence length="306" mass="33936">MDILDKLITLAQVSGRVEAQCLFKGEWYVRHEMRCKQAMVHIVVKGEGYLKIDGQENIRALKSGDVVFFPHLSGHILSNHPQCCNPSAKVEVIPKKPVNLKRAGGSCADMHLFCMRFKYDEQADLLSNLPNEVFLNIADASLGKLIDILQCEAETAQYGGVAVINALAEILLVLLVRACLSQQQAKLNGLLGGWQDKRLQNLITAILNEPQQSWTVEEMAAAANLSRAQLMRLFKAKIGLSPHAFLNHIRLQQAAVKLRQSTDSILSVALSVGFQSETHFGRIFKKKYGISPGQYRCSNGNLVIDE</sequence>
<dbReference type="InterPro" id="IPR032783">
    <property type="entry name" value="AraC_lig"/>
</dbReference>
<dbReference type="GO" id="GO:0003700">
    <property type="term" value="F:DNA-binding transcription factor activity"/>
    <property type="evidence" value="ECO:0007669"/>
    <property type="project" value="InterPro"/>
</dbReference>
<dbReference type="Pfam" id="PF12833">
    <property type="entry name" value="HTH_18"/>
    <property type="match status" value="1"/>
</dbReference>
<dbReference type="InterPro" id="IPR018062">
    <property type="entry name" value="HTH_AraC-typ_CS"/>
</dbReference>
<dbReference type="Gene3D" id="1.10.10.60">
    <property type="entry name" value="Homeodomain-like"/>
    <property type="match status" value="2"/>
</dbReference>
<dbReference type="InterPro" id="IPR050204">
    <property type="entry name" value="AraC_XylS_family_regulators"/>
</dbReference>
<feature type="domain" description="HTH araC/xylS-type" evidence="4">
    <location>
        <begin position="197"/>
        <end position="298"/>
    </location>
</feature>
<dbReference type="PANTHER" id="PTHR46796:SF13">
    <property type="entry name" value="HTH-TYPE TRANSCRIPTIONAL ACTIVATOR RHAS"/>
    <property type="match status" value="1"/>
</dbReference>